<dbReference type="InterPro" id="IPR016047">
    <property type="entry name" value="M23ase_b-sheet_dom"/>
</dbReference>
<dbReference type="CDD" id="cd12797">
    <property type="entry name" value="M23_peptidase"/>
    <property type="match status" value="1"/>
</dbReference>
<evidence type="ECO:0000259" key="1">
    <source>
        <dbReference type="Pfam" id="PF01551"/>
    </source>
</evidence>
<comment type="caution">
    <text evidence="2">The sequence shown here is derived from an EMBL/GenBank/DDBJ whole genome shotgun (WGS) entry which is preliminary data.</text>
</comment>
<dbReference type="SUPFAM" id="SSF51261">
    <property type="entry name" value="Duplicated hybrid motif"/>
    <property type="match status" value="1"/>
</dbReference>
<dbReference type="AlphaFoldDB" id="A0A6M1R517"/>
<proteinExistence type="predicted"/>
<dbReference type="Proteomes" id="UP000483261">
    <property type="component" value="Unassembled WGS sequence"/>
</dbReference>
<gene>
    <name evidence="2" type="ORF">G5C66_21930</name>
</gene>
<dbReference type="Gene3D" id="2.70.70.10">
    <property type="entry name" value="Glucose Permease (Domain IIA)"/>
    <property type="match status" value="1"/>
</dbReference>
<reference evidence="2 3" key="1">
    <citation type="submission" date="2020-02" db="EMBL/GenBank/DDBJ databases">
        <title>Whole-genome analyses of novel actinobacteria.</title>
        <authorList>
            <person name="Sahin N."/>
        </authorList>
    </citation>
    <scope>NUCLEOTIDE SEQUENCE [LARGE SCALE GENOMIC DNA]</scope>
    <source>
        <strain evidence="2 3">KC13</strain>
    </source>
</reference>
<keyword evidence="3" id="KW-1185">Reference proteome</keyword>
<dbReference type="PANTHER" id="PTHR21666">
    <property type="entry name" value="PEPTIDASE-RELATED"/>
    <property type="match status" value="1"/>
</dbReference>
<evidence type="ECO:0000313" key="2">
    <source>
        <dbReference type="EMBL" id="NGN95384.1"/>
    </source>
</evidence>
<dbReference type="Pfam" id="PF01551">
    <property type="entry name" value="Peptidase_M23"/>
    <property type="match status" value="1"/>
</dbReference>
<sequence length="135" mass="14327">MPGPPAGPRAATCTSRSCATARRSTPLRCWVDVGARGGIVSCSSAPRRRVGHGHRAGVERRVRKPSAPLLGNINGHSYTAVYNHLSAYRSEVDDTVGRGDVIGLAGTTGWSTGCHLHFMILRDGEIIDPMPLLGL</sequence>
<organism evidence="2 3">
    <name type="scientific">Nocardioides turkmenicus</name>
    <dbReference type="NCBI Taxonomy" id="2711220"/>
    <lineage>
        <taxon>Bacteria</taxon>
        <taxon>Bacillati</taxon>
        <taxon>Actinomycetota</taxon>
        <taxon>Actinomycetes</taxon>
        <taxon>Propionibacteriales</taxon>
        <taxon>Nocardioidaceae</taxon>
        <taxon>Nocardioides</taxon>
    </lineage>
</organism>
<name>A0A6M1R517_9ACTN</name>
<feature type="domain" description="M23ase beta-sheet core" evidence="1">
    <location>
        <begin position="75"/>
        <end position="129"/>
    </location>
</feature>
<protein>
    <submittedName>
        <fullName evidence="2">M23 family metallopeptidase</fullName>
    </submittedName>
</protein>
<dbReference type="PANTHER" id="PTHR21666:SF270">
    <property type="entry name" value="MUREIN HYDROLASE ACTIVATOR ENVC"/>
    <property type="match status" value="1"/>
</dbReference>
<dbReference type="InterPro" id="IPR050570">
    <property type="entry name" value="Cell_wall_metabolism_enzyme"/>
</dbReference>
<dbReference type="GO" id="GO:0004222">
    <property type="term" value="F:metalloendopeptidase activity"/>
    <property type="evidence" value="ECO:0007669"/>
    <property type="project" value="TreeGrafter"/>
</dbReference>
<evidence type="ECO:0000313" key="3">
    <source>
        <dbReference type="Proteomes" id="UP000483261"/>
    </source>
</evidence>
<dbReference type="EMBL" id="JAALAA010000023">
    <property type="protein sequence ID" value="NGN95384.1"/>
    <property type="molecule type" value="Genomic_DNA"/>
</dbReference>
<accession>A0A6M1R517</accession>
<dbReference type="InterPro" id="IPR011055">
    <property type="entry name" value="Dup_hybrid_motif"/>
</dbReference>